<feature type="domain" description="Replication factor A C-terminal" evidence="8">
    <location>
        <begin position="306"/>
        <end position="425"/>
    </location>
</feature>
<evidence type="ECO:0000256" key="4">
    <source>
        <dbReference type="ARBA" id="ARBA00022833"/>
    </source>
</evidence>
<feature type="domain" description="Replication protein A OB" evidence="9">
    <location>
        <begin position="134"/>
        <end position="197"/>
    </location>
</feature>
<dbReference type="Pfam" id="PF02721">
    <property type="entry name" value="DUF223"/>
    <property type="match status" value="1"/>
</dbReference>
<evidence type="ECO:0000313" key="11">
    <source>
        <dbReference type="Proteomes" id="UP000215914"/>
    </source>
</evidence>
<dbReference type="AlphaFoldDB" id="A0A9K3HJU7"/>
<organism evidence="10 11">
    <name type="scientific">Helianthus annuus</name>
    <name type="common">Common sunflower</name>
    <dbReference type="NCBI Taxonomy" id="4232"/>
    <lineage>
        <taxon>Eukaryota</taxon>
        <taxon>Viridiplantae</taxon>
        <taxon>Streptophyta</taxon>
        <taxon>Embryophyta</taxon>
        <taxon>Tracheophyta</taxon>
        <taxon>Spermatophyta</taxon>
        <taxon>Magnoliopsida</taxon>
        <taxon>eudicotyledons</taxon>
        <taxon>Gunneridae</taxon>
        <taxon>Pentapetalae</taxon>
        <taxon>asterids</taxon>
        <taxon>campanulids</taxon>
        <taxon>Asterales</taxon>
        <taxon>Asteraceae</taxon>
        <taxon>Asteroideae</taxon>
        <taxon>Heliantheae alliance</taxon>
        <taxon>Heliantheae</taxon>
        <taxon>Helianthus</taxon>
    </lineage>
</organism>
<sequence length="636" mass="71609">MVDPTITSLNQLDVTKTNVTIKVRILKLWKLLSFKVKNAIHAVELILMDEEGSKIQATVAGNYLVKYGKLLQEKRCFLVTKFEIGDNVSPYRPTNHPHKLFFNFSTDIMNCDDFGGSIHGFSFTSFDVLRNRAIPQNSPVDIIGYVDGWFPMVDHTSRNDKLTKKMSLQLRDLEYRNVYVTLWGDCAVQMSKFMENKPSDVFVILQFGRYTFHEGKAYVSSSFQNSTLYLNESIDELIDFQKRLLERKSDLGSSGRPLGSSQAGKSIHDDFLLETEFNNIDEVNKIKQQKNVIVLGTIISFPPGVEWYYNSCKDCMKKVTVLYFISDDDDGLDLSEDKQTIRCINDVCNEKGVSVVPRLKLQIRIQDGTDIASLTLLDHVARKLLGKSAQELVDKFVDGETDNLLPDEISNLVGKKMAFKIEISHFNVENNYKSFTVKRFSDDPAIISQLESKLGIDHVDLSNSVNITSGDFESTETVDLKDDTPISLIGSSTGSLSAAAKNAENIRVHSELKRNLAESYDHDESATKAPLACNEDFNTYSKEKRKTRKHTTYSKDSISVTTDYQTPVSLMDTRGSLMDSSAGGMALRNKRGGKIKTPLELKRTLAEEFDCEESESKDPLSINEGPKSLLIPKKEK</sequence>
<dbReference type="PANTHER" id="PTHR47165:SF4">
    <property type="entry name" value="OS03G0429900 PROTEIN"/>
    <property type="match status" value="1"/>
</dbReference>
<keyword evidence="11" id="KW-1185">Reference proteome</keyword>
<dbReference type="Pfam" id="PF08646">
    <property type="entry name" value="Rep_fac-A_C"/>
    <property type="match status" value="1"/>
</dbReference>
<dbReference type="InterPro" id="IPR047192">
    <property type="entry name" value="Euk_RPA1_DBD_C"/>
</dbReference>
<evidence type="ECO:0000256" key="1">
    <source>
        <dbReference type="ARBA" id="ARBA00005690"/>
    </source>
</evidence>
<dbReference type="InterPro" id="IPR003871">
    <property type="entry name" value="RFA1B/D_OB_1st"/>
</dbReference>
<keyword evidence="2" id="KW-0479">Metal-binding</keyword>
<dbReference type="CDD" id="cd04476">
    <property type="entry name" value="RPA1_DBD_C"/>
    <property type="match status" value="1"/>
</dbReference>
<dbReference type="SUPFAM" id="SSF50249">
    <property type="entry name" value="Nucleic acid-binding proteins"/>
    <property type="match status" value="3"/>
</dbReference>
<dbReference type="InterPro" id="IPR013955">
    <property type="entry name" value="Rep_factor-A_C"/>
</dbReference>
<dbReference type="GO" id="GO:0008270">
    <property type="term" value="F:zinc ion binding"/>
    <property type="evidence" value="ECO:0007669"/>
    <property type="project" value="UniProtKB-KW"/>
</dbReference>
<evidence type="ECO:0000256" key="2">
    <source>
        <dbReference type="ARBA" id="ARBA00022723"/>
    </source>
</evidence>
<comment type="caution">
    <text evidence="10">The sequence shown here is derived from an EMBL/GenBank/DDBJ whole genome shotgun (WGS) entry which is preliminary data.</text>
</comment>
<evidence type="ECO:0000256" key="5">
    <source>
        <dbReference type="ARBA" id="ARBA00023125"/>
    </source>
</evidence>
<evidence type="ECO:0000313" key="10">
    <source>
        <dbReference type="EMBL" id="KAF5779714.1"/>
    </source>
</evidence>
<dbReference type="OrthoDB" id="1750540at2759"/>
<dbReference type="CDD" id="cd04480">
    <property type="entry name" value="RPA1_DBD_A_like"/>
    <property type="match status" value="1"/>
</dbReference>
<evidence type="ECO:0000259" key="7">
    <source>
        <dbReference type="Pfam" id="PF02721"/>
    </source>
</evidence>
<protein>
    <submittedName>
        <fullName evidence="10">Nucleic acid-binding, replication factor A</fullName>
    </submittedName>
</protein>
<keyword evidence="4" id="KW-0862">Zinc</keyword>
<dbReference type="GO" id="GO:0003677">
    <property type="term" value="F:DNA binding"/>
    <property type="evidence" value="ECO:0007669"/>
    <property type="project" value="UniProtKB-KW"/>
</dbReference>
<reference evidence="10" key="1">
    <citation type="journal article" date="2017" name="Nature">
        <title>The sunflower genome provides insights into oil metabolism, flowering and Asterid evolution.</title>
        <authorList>
            <person name="Badouin H."/>
            <person name="Gouzy J."/>
            <person name="Grassa C.J."/>
            <person name="Murat F."/>
            <person name="Staton S.E."/>
            <person name="Cottret L."/>
            <person name="Lelandais-Briere C."/>
            <person name="Owens G.L."/>
            <person name="Carrere S."/>
            <person name="Mayjonade B."/>
            <person name="Legrand L."/>
            <person name="Gill N."/>
            <person name="Kane N.C."/>
            <person name="Bowers J.E."/>
            <person name="Hubner S."/>
            <person name="Bellec A."/>
            <person name="Berard A."/>
            <person name="Berges H."/>
            <person name="Blanchet N."/>
            <person name="Boniface M.C."/>
            <person name="Brunel D."/>
            <person name="Catrice O."/>
            <person name="Chaidir N."/>
            <person name="Claudel C."/>
            <person name="Donnadieu C."/>
            <person name="Faraut T."/>
            <person name="Fievet G."/>
            <person name="Helmstetter N."/>
            <person name="King M."/>
            <person name="Knapp S.J."/>
            <person name="Lai Z."/>
            <person name="Le Paslier M.C."/>
            <person name="Lippi Y."/>
            <person name="Lorenzon L."/>
            <person name="Mandel J.R."/>
            <person name="Marage G."/>
            <person name="Marchand G."/>
            <person name="Marquand E."/>
            <person name="Bret-Mestries E."/>
            <person name="Morien E."/>
            <person name="Nambeesan S."/>
            <person name="Nguyen T."/>
            <person name="Pegot-Espagnet P."/>
            <person name="Pouilly N."/>
            <person name="Raftis F."/>
            <person name="Sallet E."/>
            <person name="Schiex T."/>
            <person name="Thomas J."/>
            <person name="Vandecasteele C."/>
            <person name="Vares D."/>
            <person name="Vear F."/>
            <person name="Vautrin S."/>
            <person name="Crespi M."/>
            <person name="Mangin B."/>
            <person name="Burke J.M."/>
            <person name="Salse J."/>
            <person name="Munos S."/>
            <person name="Vincourt P."/>
            <person name="Rieseberg L.H."/>
            <person name="Langlade N.B."/>
        </authorList>
    </citation>
    <scope>NUCLEOTIDE SEQUENCE</scope>
    <source>
        <tissue evidence="10">Leaves</tissue>
    </source>
</reference>
<dbReference type="Pfam" id="PF16900">
    <property type="entry name" value="REPA_OB_2"/>
    <property type="match status" value="1"/>
</dbReference>
<evidence type="ECO:0000259" key="9">
    <source>
        <dbReference type="Pfam" id="PF16900"/>
    </source>
</evidence>
<proteinExistence type="inferred from homology"/>
<comment type="similarity">
    <text evidence="1">Belongs to the replication factor A protein 1 family.</text>
</comment>
<dbReference type="EMBL" id="MNCJ02000327">
    <property type="protein sequence ID" value="KAF5779714.1"/>
    <property type="molecule type" value="Genomic_DNA"/>
</dbReference>
<accession>A0A9K3HJU7</accession>
<dbReference type="Gene3D" id="2.40.50.140">
    <property type="entry name" value="Nucleic acid-binding proteins"/>
    <property type="match status" value="3"/>
</dbReference>
<evidence type="ECO:0000259" key="8">
    <source>
        <dbReference type="Pfam" id="PF08646"/>
    </source>
</evidence>
<dbReference type="InterPro" id="IPR012340">
    <property type="entry name" value="NA-bd_OB-fold"/>
</dbReference>
<evidence type="ECO:0000256" key="3">
    <source>
        <dbReference type="ARBA" id="ARBA00022771"/>
    </source>
</evidence>
<dbReference type="PANTHER" id="PTHR47165">
    <property type="entry name" value="OS03G0429900 PROTEIN"/>
    <property type="match status" value="1"/>
</dbReference>
<evidence type="ECO:0000256" key="6">
    <source>
        <dbReference type="SAM" id="MobiDB-lite"/>
    </source>
</evidence>
<reference evidence="10" key="2">
    <citation type="submission" date="2020-06" db="EMBL/GenBank/DDBJ databases">
        <title>Helianthus annuus Genome sequencing and assembly Release 2.</title>
        <authorList>
            <person name="Gouzy J."/>
            <person name="Langlade N."/>
            <person name="Munos S."/>
        </authorList>
    </citation>
    <scope>NUCLEOTIDE SEQUENCE</scope>
    <source>
        <tissue evidence="10">Leaves</tissue>
    </source>
</reference>
<dbReference type="Proteomes" id="UP000215914">
    <property type="component" value="Unassembled WGS sequence"/>
</dbReference>
<gene>
    <name evidence="10" type="ORF">HanXRQr2_Chr12g0562781</name>
</gene>
<name>A0A9K3HJU7_HELAN</name>
<dbReference type="Gramene" id="mRNA:HanXRQr2_Chr12g0562781">
    <property type="protein sequence ID" value="mRNA:HanXRQr2_Chr12g0562781"/>
    <property type="gene ID" value="HanXRQr2_Chr12g0562781"/>
</dbReference>
<keyword evidence="5" id="KW-0238">DNA-binding</keyword>
<feature type="region of interest" description="Disordered" evidence="6">
    <location>
        <begin position="608"/>
        <end position="636"/>
    </location>
</feature>
<feature type="domain" description="Replication protein A 70 kDa DNA-binding subunit B/D first OB fold" evidence="7">
    <location>
        <begin position="7"/>
        <end position="111"/>
    </location>
</feature>
<dbReference type="CDD" id="cd04481">
    <property type="entry name" value="RPA1_DBD_B_like"/>
    <property type="match status" value="1"/>
</dbReference>
<keyword evidence="3" id="KW-0863">Zinc-finger</keyword>
<dbReference type="InterPro" id="IPR031657">
    <property type="entry name" value="REPA_OB_2"/>
</dbReference>